<evidence type="ECO:0000313" key="3">
    <source>
        <dbReference type="Proteomes" id="UP000297245"/>
    </source>
</evidence>
<name>A0A4S8LFK9_DENBC</name>
<sequence length="220" mass="24503">MESFSFSNCNLFKSTILGSSDEPMYTFHPAKNIVGMEKSSKLHIDKVKSSGEETDPEKESMATVEHHNFRSDVVKIWGKEMKPLHWHDKPRKLLFTSTLDGKEYEWSTENQGKTFKLGQKIIPGTSGTDVEWKEIAFFQWGGHNESSENSDRPHPQEATLYAHPEGLDMLDEIMPTFIYFLMVKTGESSRKQDSIALQLAVSPVAGPLGVGGLGVGAPIG</sequence>
<dbReference type="InterPro" id="IPR046528">
    <property type="entry name" value="DUF6593"/>
</dbReference>
<accession>A0A4S8LFK9</accession>
<dbReference type="EMBL" id="ML179442">
    <property type="protein sequence ID" value="THU87631.1"/>
    <property type="molecule type" value="Genomic_DNA"/>
</dbReference>
<evidence type="ECO:0000313" key="2">
    <source>
        <dbReference type="EMBL" id="THU87631.1"/>
    </source>
</evidence>
<dbReference type="Proteomes" id="UP000297245">
    <property type="component" value="Unassembled WGS sequence"/>
</dbReference>
<keyword evidence="3" id="KW-1185">Reference proteome</keyword>
<feature type="domain" description="DUF6593" evidence="1">
    <location>
        <begin position="13"/>
        <end position="180"/>
    </location>
</feature>
<protein>
    <recommendedName>
        <fullName evidence="1">DUF6593 domain-containing protein</fullName>
    </recommendedName>
</protein>
<evidence type="ECO:0000259" key="1">
    <source>
        <dbReference type="Pfam" id="PF20236"/>
    </source>
</evidence>
<organism evidence="2 3">
    <name type="scientific">Dendrothele bispora (strain CBS 962.96)</name>
    <dbReference type="NCBI Taxonomy" id="1314807"/>
    <lineage>
        <taxon>Eukaryota</taxon>
        <taxon>Fungi</taxon>
        <taxon>Dikarya</taxon>
        <taxon>Basidiomycota</taxon>
        <taxon>Agaricomycotina</taxon>
        <taxon>Agaricomycetes</taxon>
        <taxon>Agaricomycetidae</taxon>
        <taxon>Agaricales</taxon>
        <taxon>Agaricales incertae sedis</taxon>
        <taxon>Dendrothele</taxon>
    </lineage>
</organism>
<gene>
    <name evidence="2" type="ORF">K435DRAFT_782378</name>
</gene>
<dbReference type="AlphaFoldDB" id="A0A4S8LFK9"/>
<dbReference type="Pfam" id="PF20236">
    <property type="entry name" value="DUF6593"/>
    <property type="match status" value="1"/>
</dbReference>
<reference evidence="2 3" key="1">
    <citation type="journal article" date="2019" name="Nat. Ecol. Evol.">
        <title>Megaphylogeny resolves global patterns of mushroom evolution.</title>
        <authorList>
            <person name="Varga T."/>
            <person name="Krizsan K."/>
            <person name="Foldi C."/>
            <person name="Dima B."/>
            <person name="Sanchez-Garcia M."/>
            <person name="Sanchez-Ramirez S."/>
            <person name="Szollosi G.J."/>
            <person name="Szarkandi J.G."/>
            <person name="Papp V."/>
            <person name="Albert L."/>
            <person name="Andreopoulos W."/>
            <person name="Angelini C."/>
            <person name="Antonin V."/>
            <person name="Barry K.W."/>
            <person name="Bougher N.L."/>
            <person name="Buchanan P."/>
            <person name="Buyck B."/>
            <person name="Bense V."/>
            <person name="Catcheside P."/>
            <person name="Chovatia M."/>
            <person name="Cooper J."/>
            <person name="Damon W."/>
            <person name="Desjardin D."/>
            <person name="Finy P."/>
            <person name="Geml J."/>
            <person name="Haridas S."/>
            <person name="Hughes K."/>
            <person name="Justo A."/>
            <person name="Karasinski D."/>
            <person name="Kautmanova I."/>
            <person name="Kiss B."/>
            <person name="Kocsube S."/>
            <person name="Kotiranta H."/>
            <person name="LaButti K.M."/>
            <person name="Lechner B.E."/>
            <person name="Liimatainen K."/>
            <person name="Lipzen A."/>
            <person name="Lukacs Z."/>
            <person name="Mihaltcheva S."/>
            <person name="Morgado L.N."/>
            <person name="Niskanen T."/>
            <person name="Noordeloos M.E."/>
            <person name="Ohm R.A."/>
            <person name="Ortiz-Santana B."/>
            <person name="Ovrebo C."/>
            <person name="Racz N."/>
            <person name="Riley R."/>
            <person name="Savchenko A."/>
            <person name="Shiryaev A."/>
            <person name="Soop K."/>
            <person name="Spirin V."/>
            <person name="Szebenyi C."/>
            <person name="Tomsovsky M."/>
            <person name="Tulloss R.E."/>
            <person name="Uehling J."/>
            <person name="Grigoriev I.V."/>
            <person name="Vagvolgyi C."/>
            <person name="Papp T."/>
            <person name="Martin F.M."/>
            <person name="Miettinen O."/>
            <person name="Hibbett D.S."/>
            <person name="Nagy L.G."/>
        </authorList>
    </citation>
    <scope>NUCLEOTIDE SEQUENCE [LARGE SCALE GENOMIC DNA]</scope>
    <source>
        <strain evidence="2 3">CBS 962.96</strain>
    </source>
</reference>
<proteinExistence type="predicted"/>